<gene>
    <name evidence="1" type="ORF">POT9AD_5279</name>
</gene>
<sequence>MCIYPHQSLLIWHVFYTAQLHLSDATFALASYVSHNDYLAQALHRLYERPHLLIQHHQHYHLSEAPLI</sequence>
<dbReference type="AlphaFoldDB" id="A0A653BCV3"/>
<accession>A0A653BCV3</accession>
<proteinExistence type="predicted"/>
<organism evidence="1">
    <name type="scientific">Ectopseudomonas oleovorans</name>
    <name type="common">Pseudomonas oleovorans</name>
    <dbReference type="NCBI Taxonomy" id="301"/>
    <lineage>
        <taxon>Bacteria</taxon>
        <taxon>Pseudomonadati</taxon>
        <taxon>Pseudomonadota</taxon>
        <taxon>Gammaproteobacteria</taxon>
        <taxon>Pseudomonadales</taxon>
        <taxon>Pseudomonadaceae</taxon>
        <taxon>Ectopseudomonas</taxon>
    </lineage>
</organism>
<reference evidence="1" key="1">
    <citation type="submission" date="2018-11" db="EMBL/GenBank/DDBJ databases">
        <authorList>
            <consortium name="Genoscope - CEA"/>
            <person name="William W."/>
        </authorList>
    </citation>
    <scope>NUCLEOTIDE SEQUENCE [LARGE SCALE GENOMIC DNA]</scope>
    <source>
        <strain evidence="1">T9AD</strain>
    </source>
</reference>
<evidence type="ECO:0000313" key="1">
    <source>
        <dbReference type="EMBL" id="VDN66254.1"/>
    </source>
</evidence>
<name>A0A653BCV3_ECTOL</name>
<dbReference type="EMBL" id="LR130779">
    <property type="protein sequence ID" value="VDN66254.1"/>
    <property type="molecule type" value="Genomic_DNA"/>
</dbReference>
<protein>
    <submittedName>
        <fullName evidence="1">Uncharacterized protein</fullName>
    </submittedName>
</protein>